<dbReference type="SMART" id="SM00283">
    <property type="entry name" value="MA"/>
    <property type="match status" value="1"/>
</dbReference>
<dbReference type="EMBL" id="JABBNI010000018">
    <property type="protein sequence ID" value="NMM63150.1"/>
    <property type="molecule type" value="Genomic_DNA"/>
</dbReference>
<evidence type="ECO:0000256" key="1">
    <source>
        <dbReference type="ARBA" id="ARBA00023224"/>
    </source>
</evidence>
<dbReference type="Gene3D" id="1.10.287.950">
    <property type="entry name" value="Methyl-accepting chemotaxis protein"/>
    <property type="match status" value="1"/>
</dbReference>
<evidence type="ECO:0000313" key="5">
    <source>
        <dbReference type="Proteomes" id="UP000537131"/>
    </source>
</evidence>
<name>A0A7Y0HNG9_9CLOT</name>
<keyword evidence="1 2" id="KW-0807">Transducer</keyword>
<dbReference type="PROSITE" id="PS50111">
    <property type="entry name" value="CHEMOTAXIS_TRANSDUC_2"/>
    <property type="match status" value="1"/>
</dbReference>
<comment type="caution">
    <text evidence="4">The sequence shown here is derived from an EMBL/GenBank/DDBJ whole genome shotgun (WGS) entry which is preliminary data.</text>
</comment>
<dbReference type="InterPro" id="IPR018771">
    <property type="entry name" value="PocR_dom"/>
</dbReference>
<feature type="domain" description="Methyl-accepting transducer" evidence="3">
    <location>
        <begin position="136"/>
        <end position="348"/>
    </location>
</feature>
<protein>
    <submittedName>
        <fullName evidence="4">Chemotaxis protein</fullName>
    </submittedName>
</protein>
<evidence type="ECO:0000259" key="3">
    <source>
        <dbReference type="PROSITE" id="PS50111"/>
    </source>
</evidence>
<dbReference type="PANTHER" id="PTHR32089:SF112">
    <property type="entry name" value="LYSOZYME-LIKE PROTEIN-RELATED"/>
    <property type="match status" value="1"/>
</dbReference>
<organism evidence="4 5">
    <name type="scientific">Clostridium muellerianum</name>
    <dbReference type="NCBI Taxonomy" id="2716538"/>
    <lineage>
        <taxon>Bacteria</taxon>
        <taxon>Bacillati</taxon>
        <taxon>Bacillota</taxon>
        <taxon>Clostridia</taxon>
        <taxon>Eubacteriales</taxon>
        <taxon>Clostridiaceae</taxon>
        <taxon>Clostridium</taxon>
    </lineage>
</organism>
<dbReference type="GO" id="GO:0007165">
    <property type="term" value="P:signal transduction"/>
    <property type="evidence" value="ECO:0007669"/>
    <property type="project" value="UniProtKB-KW"/>
</dbReference>
<dbReference type="PANTHER" id="PTHR32089">
    <property type="entry name" value="METHYL-ACCEPTING CHEMOTAXIS PROTEIN MCPB"/>
    <property type="match status" value="1"/>
</dbReference>
<keyword evidence="5" id="KW-1185">Reference proteome</keyword>
<accession>A0A7Y0HNG9</accession>
<evidence type="ECO:0000313" key="4">
    <source>
        <dbReference type="EMBL" id="NMM63150.1"/>
    </source>
</evidence>
<dbReference type="InterPro" id="IPR004089">
    <property type="entry name" value="MCPsignal_dom"/>
</dbReference>
<dbReference type="GO" id="GO:0016020">
    <property type="term" value="C:membrane"/>
    <property type="evidence" value="ECO:0007669"/>
    <property type="project" value="InterPro"/>
</dbReference>
<reference evidence="4 5" key="2">
    <citation type="submission" date="2020-06" db="EMBL/GenBank/DDBJ databases">
        <title>Complete Genome Sequence of Clostridium muelleri sp. nov. P21T, an Acid-Alcohol Producing Acetogen Isolated from Old Hay.</title>
        <authorList>
            <person name="Duncan K.E."/>
            <person name="Tanner R.S."/>
        </authorList>
    </citation>
    <scope>NUCLEOTIDE SEQUENCE [LARGE SCALE GENOMIC DNA]</scope>
    <source>
        <strain evidence="4 5">P21</strain>
    </source>
</reference>
<gene>
    <name evidence="4" type="ORF">HBE96_10665</name>
</gene>
<evidence type="ECO:0000256" key="2">
    <source>
        <dbReference type="PROSITE-ProRule" id="PRU00284"/>
    </source>
</evidence>
<proteinExistence type="predicted"/>
<dbReference type="Pfam" id="PF00015">
    <property type="entry name" value="MCPsignal"/>
    <property type="match status" value="1"/>
</dbReference>
<dbReference type="RefSeq" id="WP_169297751.1">
    <property type="nucleotide sequence ID" value="NZ_JABBNI010000018.1"/>
</dbReference>
<dbReference type="AlphaFoldDB" id="A0A7Y0HNG9"/>
<dbReference type="SUPFAM" id="SSF58104">
    <property type="entry name" value="Methyl-accepting chemotaxis protein (MCP) signaling domain"/>
    <property type="match status" value="1"/>
</dbReference>
<sequence>MIKIINGNDIDLNLIEIEDVINIDLLQKFQDNFAESMEIASITVDVNGKPVTKPSSFTDFCMKFTQSTNVGNDRCAKSHKRGGEEAARIGKPHIYTCHAGLVDFAAPIIVEGRQIGTILGGQILTSNPNESKCKETAKEIGVNENGYVEAANKIKVTTEKSVRAAAEVLYIIANALSKIGYEELKIKSMSQVLSDSFNQISATMEELSASSVNVTNNQHTLSEEIVNVKNISMEINTILDSIKSIADQTKMLGLNASIEAARAGEVGRGFGVVAKEIGSLSQSSKETALKISELTGKIQKSVDKTIESSTATLETTEQQSAAIEEVTANLQQVTELTDTLNKLANSHK</sequence>
<dbReference type="Pfam" id="PF10114">
    <property type="entry name" value="PocR"/>
    <property type="match status" value="1"/>
</dbReference>
<reference evidence="4 5" key="1">
    <citation type="submission" date="2020-04" db="EMBL/GenBank/DDBJ databases">
        <authorList>
            <person name="Doyle D.A."/>
        </authorList>
    </citation>
    <scope>NUCLEOTIDE SEQUENCE [LARGE SCALE GENOMIC DNA]</scope>
    <source>
        <strain evidence="4 5">P21</strain>
    </source>
</reference>
<dbReference type="Proteomes" id="UP000537131">
    <property type="component" value="Unassembled WGS sequence"/>
</dbReference>